<accession>A0A1N6SMI6</accession>
<evidence type="ECO:0000313" key="2">
    <source>
        <dbReference type="Proteomes" id="UP000186400"/>
    </source>
</evidence>
<reference evidence="1 2" key="1">
    <citation type="submission" date="2017-01" db="EMBL/GenBank/DDBJ databases">
        <authorList>
            <person name="Mah S.A."/>
            <person name="Swanson W.J."/>
            <person name="Moy G.W."/>
            <person name="Vacquier V.D."/>
        </authorList>
    </citation>
    <scope>NUCLEOTIDE SEQUENCE [LARGE SCALE GENOMIC DNA]</scope>
    <source>
        <strain evidence="1 2">ASpG1</strain>
    </source>
</reference>
<dbReference type="InterPro" id="IPR011990">
    <property type="entry name" value="TPR-like_helical_dom_sf"/>
</dbReference>
<dbReference type="Proteomes" id="UP000186400">
    <property type="component" value="Unassembled WGS sequence"/>
</dbReference>
<evidence type="ECO:0008006" key="3">
    <source>
        <dbReference type="Google" id="ProtNLM"/>
    </source>
</evidence>
<proteinExistence type="predicted"/>
<dbReference type="AlphaFoldDB" id="A0A1N6SMI6"/>
<dbReference type="EMBL" id="FTMS01000008">
    <property type="protein sequence ID" value="SIQ42176.1"/>
    <property type="molecule type" value="Genomic_DNA"/>
</dbReference>
<dbReference type="PROSITE" id="PS51257">
    <property type="entry name" value="PROKAR_LIPOPROTEIN"/>
    <property type="match status" value="1"/>
</dbReference>
<dbReference type="STRING" id="159291.SAMN05920897_108136"/>
<dbReference type="SUPFAM" id="SSF48452">
    <property type="entry name" value="TPR-like"/>
    <property type="match status" value="1"/>
</dbReference>
<sequence length="462" mass="50697">MTTKKTSGLATLILAVFLLGSCAHMFTKGGGAFRAGDRAFEQGKYAEAVDHALNALETNPDFEEARELLGKAFRTGTTTYEGSIAQKKASSEPFRWDEIWKIYATLEKMHQAVAASPYSNAFDTKSYAEPLAEARETAAAERYAAGVEALGKGGFGNARIAIEHFEKAAEAIPGYQDLNDQMAQAREQAVSRVVVTANSDALGELLKQVEGTLSSQETYAAIDLVQANHSLSEARERFSSSHDFLIYLDAEKKSESIVDNSDVPMVEGGKTVRRETRGFTHTYNVTATLIDLSNGSVIASENHESTNTHTIAYNFLYNEREENLNLDGYGGSREYRIVDMTAREYEAMGPVMDRTLSFINQTTDDDITSIGTFAELKQKIDNILLIRGPHLIARPGADGTMGYFPPFTMDWDEHQRLNRNASRLGVAISNHVRALRDNEIGDFSAERSAAARAVAAAMKGKL</sequence>
<keyword evidence="2" id="KW-1185">Reference proteome</keyword>
<gene>
    <name evidence="1" type="ORF">SAMN05920897_108136</name>
</gene>
<evidence type="ECO:0000313" key="1">
    <source>
        <dbReference type="EMBL" id="SIQ42176.1"/>
    </source>
</evidence>
<name>A0A1N6SMI6_9SPIO</name>
<dbReference type="Gene3D" id="1.25.40.10">
    <property type="entry name" value="Tetratricopeptide repeat domain"/>
    <property type="match status" value="1"/>
</dbReference>
<organism evidence="1 2">
    <name type="scientific">Alkalispirochaeta americana</name>
    <dbReference type="NCBI Taxonomy" id="159291"/>
    <lineage>
        <taxon>Bacteria</taxon>
        <taxon>Pseudomonadati</taxon>
        <taxon>Spirochaetota</taxon>
        <taxon>Spirochaetia</taxon>
        <taxon>Spirochaetales</taxon>
        <taxon>Spirochaetaceae</taxon>
        <taxon>Alkalispirochaeta</taxon>
    </lineage>
</organism>
<protein>
    <recommendedName>
        <fullName evidence="3">Tetratricopeptide repeat protein</fullName>
    </recommendedName>
</protein>